<dbReference type="EMBL" id="DS231626">
    <property type="protein sequence ID" value="EDU42834.1"/>
    <property type="molecule type" value="Genomic_DNA"/>
</dbReference>
<dbReference type="InParanoid" id="B2WIH4"/>
<reference evidence="2" key="1">
    <citation type="journal article" date="2013" name="G3 (Bethesda)">
        <title>Comparative genomics of a plant-pathogenic fungus, Pyrenophora tritici-repentis, reveals transduplication and the impact of repeat elements on pathogenicity and population divergence.</title>
        <authorList>
            <person name="Manning V.A."/>
            <person name="Pandelova I."/>
            <person name="Dhillon B."/>
            <person name="Wilhelm L.J."/>
            <person name="Goodwin S.B."/>
            <person name="Berlin A.M."/>
            <person name="Figueroa M."/>
            <person name="Freitag M."/>
            <person name="Hane J.K."/>
            <person name="Henrissat B."/>
            <person name="Holman W.H."/>
            <person name="Kodira C.D."/>
            <person name="Martin J."/>
            <person name="Oliver R.P."/>
            <person name="Robbertse B."/>
            <person name="Schackwitz W."/>
            <person name="Schwartz D.C."/>
            <person name="Spatafora J.W."/>
            <person name="Turgeon B.G."/>
            <person name="Yandava C."/>
            <person name="Young S."/>
            <person name="Zhou S."/>
            <person name="Zeng Q."/>
            <person name="Grigoriev I.V."/>
            <person name="Ma L.-J."/>
            <person name="Ciuffetti L.M."/>
        </authorList>
    </citation>
    <scope>NUCLEOTIDE SEQUENCE [LARGE SCALE GENOMIC DNA]</scope>
    <source>
        <strain evidence="2">Pt-1C-BFP</strain>
    </source>
</reference>
<proteinExistence type="predicted"/>
<dbReference type="Proteomes" id="UP000001471">
    <property type="component" value="Unassembled WGS sequence"/>
</dbReference>
<gene>
    <name evidence="1" type="ORF">PTRG_09783</name>
</gene>
<evidence type="ECO:0000313" key="2">
    <source>
        <dbReference type="Proteomes" id="UP000001471"/>
    </source>
</evidence>
<dbReference type="HOGENOM" id="CLU_2706050_0_0_1"/>
<organism evidence="1 2">
    <name type="scientific">Pyrenophora tritici-repentis (strain Pt-1C-BFP)</name>
    <name type="common">Wheat tan spot fungus</name>
    <name type="synonym">Drechslera tritici-repentis</name>
    <dbReference type="NCBI Taxonomy" id="426418"/>
    <lineage>
        <taxon>Eukaryota</taxon>
        <taxon>Fungi</taxon>
        <taxon>Dikarya</taxon>
        <taxon>Ascomycota</taxon>
        <taxon>Pezizomycotina</taxon>
        <taxon>Dothideomycetes</taxon>
        <taxon>Pleosporomycetidae</taxon>
        <taxon>Pleosporales</taxon>
        <taxon>Pleosporineae</taxon>
        <taxon>Pleosporaceae</taxon>
        <taxon>Pyrenophora</taxon>
    </lineage>
</organism>
<accession>B2WIH4</accession>
<protein>
    <submittedName>
        <fullName evidence="1">Uncharacterized protein</fullName>
    </submittedName>
</protein>
<dbReference type="AlphaFoldDB" id="B2WIH4"/>
<evidence type="ECO:0000313" key="1">
    <source>
        <dbReference type="EMBL" id="EDU42834.1"/>
    </source>
</evidence>
<name>B2WIH4_PYRTR</name>
<sequence>MQKPTKQTTPKPNGHSTLVAVLKSNHGRSSILIDGRSSRWLQLIMPAYPRRGLGPDGADRSRYITQRIHFSFP</sequence>